<accession>A0A444J4N3</accession>
<sequence length="45" mass="5429">MLERLRRWRLFIFPMDSGKIFSLFSKRLKRFILTRLPIDSGSVIS</sequence>
<comment type="caution">
    <text evidence="1">The sequence shown here is derived from an EMBL/GenBank/DDBJ whole genome shotgun (WGS) entry which is preliminary data.</text>
</comment>
<keyword evidence="2" id="KW-1185">Reference proteome</keyword>
<gene>
    <name evidence="1" type="ORF">H206_05347</name>
</gene>
<protein>
    <submittedName>
        <fullName evidence="1">Uncharacterized protein</fullName>
    </submittedName>
</protein>
<name>A0A444J4N3_9BACT</name>
<dbReference type="Proteomes" id="UP000287853">
    <property type="component" value="Unassembled WGS sequence"/>
</dbReference>
<evidence type="ECO:0000313" key="1">
    <source>
        <dbReference type="EMBL" id="RWX48054.1"/>
    </source>
</evidence>
<organism evidence="1 2">
    <name type="scientific">Candidatus Electrothrix aarhusensis</name>
    <dbReference type="NCBI Taxonomy" id="1859131"/>
    <lineage>
        <taxon>Bacteria</taxon>
        <taxon>Pseudomonadati</taxon>
        <taxon>Thermodesulfobacteriota</taxon>
        <taxon>Desulfobulbia</taxon>
        <taxon>Desulfobulbales</taxon>
        <taxon>Desulfobulbaceae</taxon>
        <taxon>Candidatus Electrothrix</taxon>
    </lineage>
</organism>
<reference evidence="1 2" key="1">
    <citation type="submission" date="2017-01" db="EMBL/GenBank/DDBJ databases">
        <title>The cable genome- insights into the physiology and evolution of filamentous bacteria capable of sulfide oxidation via long distance electron transfer.</title>
        <authorList>
            <person name="Schreiber L."/>
            <person name="Bjerg J.T."/>
            <person name="Boggild A."/>
            <person name="Van De Vossenberg J."/>
            <person name="Meysman F."/>
            <person name="Nielsen L.P."/>
            <person name="Schramm A."/>
            <person name="Kjeldsen K.U."/>
        </authorList>
    </citation>
    <scope>NUCLEOTIDE SEQUENCE [LARGE SCALE GENOMIC DNA]</scope>
    <source>
        <strain evidence="1">MCF</strain>
    </source>
</reference>
<evidence type="ECO:0000313" key="2">
    <source>
        <dbReference type="Proteomes" id="UP000287853"/>
    </source>
</evidence>
<proteinExistence type="predicted"/>
<dbReference type="AlphaFoldDB" id="A0A444J4N3"/>
<dbReference type="EMBL" id="MTKO01000008">
    <property type="protein sequence ID" value="RWX48054.1"/>
    <property type="molecule type" value="Genomic_DNA"/>
</dbReference>